<reference evidence="1 2" key="1">
    <citation type="submission" date="2018-03" db="EMBL/GenBank/DDBJ databases">
        <title>Genomic Encyclopedia of Archaeal and Bacterial Type Strains, Phase II (KMG-II): from individual species to whole genera.</title>
        <authorList>
            <person name="Goeker M."/>
        </authorList>
    </citation>
    <scope>NUCLEOTIDE SEQUENCE [LARGE SCALE GENOMIC DNA]</scope>
    <source>
        <strain evidence="1 2">DSM 44946</strain>
    </source>
</reference>
<keyword evidence="2" id="KW-1185">Reference proteome</keyword>
<dbReference type="RefSeq" id="WP_146130498.1">
    <property type="nucleotide sequence ID" value="NZ_PVNE01000024.1"/>
</dbReference>
<evidence type="ECO:0000313" key="1">
    <source>
        <dbReference type="EMBL" id="PRX39527.1"/>
    </source>
</evidence>
<name>A0A2T0LC47_9BACL</name>
<dbReference type="EMBL" id="PVNE01000024">
    <property type="protein sequence ID" value="PRX39527.1"/>
    <property type="molecule type" value="Genomic_DNA"/>
</dbReference>
<dbReference type="AlphaFoldDB" id="A0A2T0LC47"/>
<gene>
    <name evidence="1" type="ORF">CLV97_12465</name>
</gene>
<dbReference type="Proteomes" id="UP000237797">
    <property type="component" value="Unassembled WGS sequence"/>
</dbReference>
<accession>A0A2T0LC47</accession>
<protein>
    <submittedName>
        <fullName evidence="1">Uncharacterized protein</fullName>
    </submittedName>
</protein>
<sequence length="116" mass="13786">MEYIVFSMVPYSEGEDYITEYRLGRGDLERDLNEKGLNGYKFVACSHYHGRIYKVVMGKQPGDNNIYEYKIYYPPYDNQAATDEMNQFSSQGFRVVYHLNDTTYFYLFLEKTTQMT</sequence>
<comment type="caution">
    <text evidence="1">The sequence shown here is derived from an EMBL/GenBank/DDBJ whole genome shotgun (WGS) entry which is preliminary data.</text>
</comment>
<evidence type="ECO:0000313" key="2">
    <source>
        <dbReference type="Proteomes" id="UP000237797"/>
    </source>
</evidence>
<organism evidence="1 2">
    <name type="scientific">Planifilum fimeticola</name>
    <dbReference type="NCBI Taxonomy" id="201975"/>
    <lineage>
        <taxon>Bacteria</taxon>
        <taxon>Bacillati</taxon>
        <taxon>Bacillota</taxon>
        <taxon>Bacilli</taxon>
        <taxon>Bacillales</taxon>
        <taxon>Thermoactinomycetaceae</taxon>
        <taxon>Planifilum</taxon>
    </lineage>
</organism>
<proteinExistence type="predicted"/>